<keyword evidence="2" id="KW-1185">Reference proteome</keyword>
<reference evidence="1 2" key="1">
    <citation type="submission" date="2017-01" db="EMBL/GenBank/DDBJ databases">
        <title>Genome Sequencing of a Marine Spirillum, Oceanospirillum multiglobuliferum ATCC 33336, from Japan.</title>
        <authorList>
            <person name="Carney J.G."/>
            <person name="Trachtenberg A.M."/>
            <person name="Rheaume B.A."/>
            <person name="Linnane J.D."/>
            <person name="Pitts N.L."/>
            <person name="Mykles D.L."/>
            <person name="Maclea K.S."/>
        </authorList>
    </citation>
    <scope>NUCLEOTIDE SEQUENCE [LARGE SCALE GENOMIC DNA]</scope>
    <source>
        <strain evidence="1 2">ATCC 33336</strain>
    </source>
</reference>
<dbReference type="EMBL" id="MTSM01000011">
    <property type="protein sequence ID" value="OPX55268.1"/>
    <property type="molecule type" value="Genomic_DNA"/>
</dbReference>
<sequence length="89" mass="10093">MNARTQFEQASAAQLQRHNISCRTYQPIKPAYRLSSKVSNPVVQHLEHVQGQLEGHIDSLNNVVVAMQRINSILERMAAKKCKLNRPCP</sequence>
<dbReference type="STRING" id="64969.SAMN02745127_02132"/>
<evidence type="ECO:0000313" key="1">
    <source>
        <dbReference type="EMBL" id="OPX55268.1"/>
    </source>
</evidence>
<dbReference type="Proteomes" id="UP000191418">
    <property type="component" value="Unassembled WGS sequence"/>
</dbReference>
<comment type="caution">
    <text evidence="1">The sequence shown here is derived from an EMBL/GenBank/DDBJ whole genome shotgun (WGS) entry which is preliminary data.</text>
</comment>
<proteinExistence type="predicted"/>
<gene>
    <name evidence="1" type="ORF">BTE48_10070</name>
</gene>
<evidence type="ECO:0000313" key="2">
    <source>
        <dbReference type="Proteomes" id="UP000191418"/>
    </source>
</evidence>
<dbReference type="RefSeq" id="WP_078745714.1">
    <property type="nucleotide sequence ID" value="NZ_FUXG01000014.1"/>
</dbReference>
<protein>
    <submittedName>
        <fullName evidence="1">Uncharacterized protein</fullName>
    </submittedName>
</protein>
<organism evidence="1 2">
    <name type="scientific">Oceanospirillum multiglobuliferum</name>
    <dbReference type="NCBI Taxonomy" id="64969"/>
    <lineage>
        <taxon>Bacteria</taxon>
        <taxon>Pseudomonadati</taxon>
        <taxon>Pseudomonadota</taxon>
        <taxon>Gammaproteobacteria</taxon>
        <taxon>Oceanospirillales</taxon>
        <taxon>Oceanospirillaceae</taxon>
        <taxon>Oceanospirillum</taxon>
    </lineage>
</organism>
<accession>A0A1T4R4A4</accession>
<dbReference type="AlphaFoldDB" id="A0A1T4R4A4"/>
<name>A0A1T4R4A4_9GAMM</name>